<dbReference type="RefSeq" id="XP_016624077.1">
    <property type="nucleotide sequence ID" value="XM_016760556.1"/>
</dbReference>
<evidence type="ECO:0000256" key="5">
    <source>
        <dbReference type="ARBA" id="ARBA00023136"/>
    </source>
</evidence>
<evidence type="ECO:0000256" key="6">
    <source>
        <dbReference type="SAM" id="MobiDB-lite"/>
    </source>
</evidence>
<feature type="region of interest" description="Disordered" evidence="6">
    <location>
        <begin position="65"/>
        <end position="88"/>
    </location>
</feature>
<dbReference type="VEuPathDB" id="FungiDB:Z519_02800"/>
<keyword evidence="5 7" id="KW-0472">Membrane</keyword>
<reference evidence="8" key="1">
    <citation type="submission" date="2015-01" db="EMBL/GenBank/DDBJ databases">
        <title>The Genome Sequence of Cladophialophora bantiana CBS 173.52.</title>
        <authorList>
            <consortium name="The Broad Institute Genomics Platform"/>
            <person name="Cuomo C."/>
            <person name="de Hoog S."/>
            <person name="Gorbushina A."/>
            <person name="Stielow B."/>
            <person name="Teixiera M."/>
            <person name="Abouelleil A."/>
            <person name="Chapman S.B."/>
            <person name="Priest M."/>
            <person name="Young S.K."/>
            <person name="Wortman J."/>
            <person name="Nusbaum C."/>
            <person name="Birren B."/>
        </authorList>
    </citation>
    <scope>NUCLEOTIDE SEQUENCE [LARGE SCALE GENOMIC DNA]</scope>
    <source>
        <strain evidence="8">CBS 173.52</strain>
    </source>
</reference>
<evidence type="ECO:0000256" key="2">
    <source>
        <dbReference type="ARBA" id="ARBA00009160"/>
    </source>
</evidence>
<keyword evidence="3 7" id="KW-0812">Transmembrane</keyword>
<comment type="similarity">
    <text evidence="2">Belongs to the FUN14 family.</text>
</comment>
<keyword evidence="9" id="KW-1185">Reference proteome</keyword>
<dbReference type="InterPro" id="IPR007014">
    <property type="entry name" value="FUN14"/>
</dbReference>
<organism evidence="8 9">
    <name type="scientific">Cladophialophora bantiana (strain ATCC 10958 / CBS 173.52 / CDC B-1940 / NIH 8579)</name>
    <name type="common">Xylohypha bantiana</name>
    <dbReference type="NCBI Taxonomy" id="1442370"/>
    <lineage>
        <taxon>Eukaryota</taxon>
        <taxon>Fungi</taxon>
        <taxon>Dikarya</taxon>
        <taxon>Ascomycota</taxon>
        <taxon>Pezizomycotina</taxon>
        <taxon>Eurotiomycetes</taxon>
        <taxon>Chaetothyriomycetidae</taxon>
        <taxon>Chaetothyriales</taxon>
        <taxon>Herpotrichiellaceae</taxon>
        <taxon>Cladophialophora</taxon>
    </lineage>
</organism>
<feature type="compositionally biased region" description="Basic and acidic residues" evidence="6">
    <location>
        <begin position="78"/>
        <end position="88"/>
    </location>
</feature>
<evidence type="ECO:0000313" key="9">
    <source>
        <dbReference type="Proteomes" id="UP000053789"/>
    </source>
</evidence>
<evidence type="ECO:0008006" key="10">
    <source>
        <dbReference type="Google" id="ProtNLM"/>
    </source>
</evidence>
<evidence type="ECO:0000256" key="3">
    <source>
        <dbReference type="ARBA" id="ARBA00022692"/>
    </source>
</evidence>
<feature type="transmembrane region" description="Helical" evidence="7">
    <location>
        <begin position="104"/>
        <end position="131"/>
    </location>
</feature>
<dbReference type="Pfam" id="PF04930">
    <property type="entry name" value="FUN14"/>
    <property type="match status" value="1"/>
</dbReference>
<dbReference type="Proteomes" id="UP000053789">
    <property type="component" value="Unassembled WGS sequence"/>
</dbReference>
<keyword evidence="4 7" id="KW-1133">Transmembrane helix</keyword>
<dbReference type="EMBL" id="KN846982">
    <property type="protein sequence ID" value="KIW97408.1"/>
    <property type="molecule type" value="Genomic_DNA"/>
</dbReference>
<evidence type="ECO:0000256" key="4">
    <source>
        <dbReference type="ARBA" id="ARBA00022989"/>
    </source>
</evidence>
<evidence type="ECO:0000256" key="1">
    <source>
        <dbReference type="ARBA" id="ARBA00004370"/>
    </source>
</evidence>
<gene>
    <name evidence="8" type="ORF">Z519_02800</name>
</gene>
<proteinExistence type="inferred from homology"/>
<evidence type="ECO:0000313" key="8">
    <source>
        <dbReference type="EMBL" id="KIW97408.1"/>
    </source>
</evidence>
<dbReference type="GeneID" id="27695728"/>
<evidence type="ECO:0000256" key="7">
    <source>
        <dbReference type="SAM" id="Phobius"/>
    </source>
</evidence>
<comment type="subcellular location">
    <subcellularLocation>
        <location evidence="1">Membrane</location>
    </subcellularLocation>
</comment>
<dbReference type="GO" id="GO:0016020">
    <property type="term" value="C:membrane"/>
    <property type="evidence" value="ECO:0007669"/>
    <property type="project" value="UniProtKB-SubCell"/>
</dbReference>
<accession>A0A0D2HVL2</accession>
<dbReference type="OrthoDB" id="3990500at2759"/>
<protein>
    <recommendedName>
        <fullName evidence="10">FUN14 domain-containing protein</fullName>
    </recommendedName>
</protein>
<name>A0A0D2HVL2_CLAB1</name>
<sequence length="182" mass="19602">MLLRTVLRPSLAFPSALRPISAPLPRPAFKRPVLIAFGLTASLPFIQPSSIIRLDSSPYSPPPLGAAEFSSTPSSQSRDPKVPLTKDGKTINPAAVKQISLGSILGLAAGLVVSAFSTSLTFLIGLGIVIWQLATRKGYNIIPVDRLQRYFKNINLRSAMNDNLAFKISFGLMFALSAFGEF</sequence>
<dbReference type="AlphaFoldDB" id="A0A0D2HVL2"/>
<dbReference type="HOGENOM" id="CLU_106353_1_1_1"/>